<evidence type="ECO:0000256" key="6">
    <source>
        <dbReference type="ARBA" id="ARBA00022679"/>
    </source>
</evidence>
<evidence type="ECO:0000313" key="17">
    <source>
        <dbReference type="Proteomes" id="UP001623349"/>
    </source>
</evidence>
<dbReference type="Pfam" id="PF00288">
    <property type="entry name" value="GHMP_kinases_N"/>
    <property type="match status" value="1"/>
</dbReference>
<keyword evidence="13" id="KW-0756">Sterol biosynthesis</keyword>
<keyword evidence="6 13" id="KW-0808">Transferase</keyword>
<evidence type="ECO:0000256" key="9">
    <source>
        <dbReference type="ARBA" id="ARBA00022840"/>
    </source>
</evidence>
<evidence type="ECO:0000313" key="16">
    <source>
        <dbReference type="EMBL" id="GAB1290035.1"/>
    </source>
</evidence>
<keyword evidence="13" id="KW-0752">Steroid biosynthesis</keyword>
<dbReference type="InterPro" id="IPR006203">
    <property type="entry name" value="GHMP_knse_ATP-bd_CS"/>
</dbReference>
<dbReference type="PANTHER" id="PTHR43290">
    <property type="entry name" value="MEVALONATE KINASE"/>
    <property type="match status" value="1"/>
</dbReference>
<keyword evidence="11 13" id="KW-0443">Lipid metabolism</keyword>
<dbReference type="InterPro" id="IPR006204">
    <property type="entry name" value="GHMP_kinase_N_dom"/>
</dbReference>
<keyword evidence="9 13" id="KW-0067">ATP-binding</keyword>
<feature type="domain" description="GHMP kinase N-terminal" evidence="14">
    <location>
        <begin position="157"/>
        <end position="245"/>
    </location>
</feature>
<proteinExistence type="inferred from homology"/>
<keyword evidence="10" id="KW-0460">Magnesium</keyword>
<comment type="catalytic activity">
    <reaction evidence="13">
        <text>(R)-mevalonate + ATP = (R)-5-phosphomevalonate + ADP + H(+)</text>
        <dbReference type="Rhea" id="RHEA:17065"/>
        <dbReference type="ChEBI" id="CHEBI:15378"/>
        <dbReference type="ChEBI" id="CHEBI:30616"/>
        <dbReference type="ChEBI" id="CHEBI:36464"/>
        <dbReference type="ChEBI" id="CHEBI:58146"/>
        <dbReference type="ChEBI" id="CHEBI:456216"/>
        <dbReference type="EC" id="2.7.1.36"/>
    </reaction>
</comment>
<gene>
    <name evidence="16" type="ORF">APTSU1_000526500</name>
</gene>
<evidence type="ECO:0000256" key="11">
    <source>
        <dbReference type="ARBA" id="ARBA00023098"/>
    </source>
</evidence>
<evidence type="ECO:0000256" key="2">
    <source>
        <dbReference type="ARBA" id="ARBA00006495"/>
    </source>
</evidence>
<evidence type="ECO:0000256" key="5">
    <source>
        <dbReference type="ARBA" id="ARBA00022516"/>
    </source>
</evidence>
<dbReference type="NCBIfam" id="TIGR00549">
    <property type="entry name" value="mevalon_kin"/>
    <property type="match status" value="1"/>
</dbReference>
<evidence type="ECO:0000256" key="10">
    <source>
        <dbReference type="ARBA" id="ARBA00022842"/>
    </source>
</evidence>
<comment type="function">
    <text evidence="13">Catalyzes the phosphorylation of mevalonate to mevalonate 5-phosphate, a key step in isoprenoid and cholesterol biosynthesis.</text>
</comment>
<reference evidence="16 17" key="1">
    <citation type="submission" date="2024-08" db="EMBL/GenBank/DDBJ databases">
        <title>The draft genome of Apodemus speciosus.</title>
        <authorList>
            <person name="Nabeshima K."/>
            <person name="Suzuki S."/>
            <person name="Onuma M."/>
        </authorList>
    </citation>
    <scope>NUCLEOTIDE SEQUENCE [LARGE SCALE GENOMIC DNA]</scope>
    <source>
        <strain evidence="16">IB14-021</strain>
    </source>
</reference>
<keyword evidence="13" id="KW-1207">Sterol metabolism</keyword>
<comment type="pathway">
    <text evidence="12 13">Isoprenoid biosynthesis; isopentenyl diphosphate biosynthesis via mevalonate pathway; isopentenyl diphosphate from (R)-mevalonate: step 1/3.</text>
</comment>
<keyword evidence="8 13" id="KW-0418">Kinase</keyword>
<sequence>MENTLWFMARSGAPRDMNDWLPHLSDTKFEEVVALAVALNLRTFLLLRPQSNGKVSLNLPNIGAKQVWDVATLELLDTSFLVSWSDWIGLLRIPEKDGPGSCAAPDKTCQGDVPAPTLEQLEKLKKMAGLPRDCAGNEGVALLAFLYLYLGICRKQRTLPSLDIVVWSELPPGAGLGSSAAYSVCLAAALLTACEEIANPLKDGASVGRWPEEDLKSINKWAFEGERVIHGNPSGVDNAVSTWGGALRYQQGKMSSLKGLPALQILLTNTKVPRSTKALVAGVRNKLSKFPEIVAPLLTSIDAISLECERVLGEMVAAPVPEQYLILEDGKLSPLAFSGERNRLPSKGPVAAVQAQLHPESEALWLEICHVISDHVTMAGELMDMNQHHLNALGVGHASLDRLCQITAALGLHSKLTGAGGGGCGITLLKPGLERASVEAAKQALTACGFDCWETSIGAPGVSVHSAASVEDRVGQALGL</sequence>
<dbReference type="EC" id="2.7.1.36" evidence="3 13"/>
<dbReference type="InterPro" id="IPR020568">
    <property type="entry name" value="Ribosomal_Su5_D2-typ_SF"/>
</dbReference>
<dbReference type="InterPro" id="IPR014721">
    <property type="entry name" value="Ribsml_uS5_D2-typ_fold_subgr"/>
</dbReference>
<organism evidence="16 17">
    <name type="scientific">Apodemus speciosus</name>
    <name type="common">Large Japanese field mouse</name>
    <dbReference type="NCBI Taxonomy" id="105296"/>
    <lineage>
        <taxon>Eukaryota</taxon>
        <taxon>Metazoa</taxon>
        <taxon>Chordata</taxon>
        <taxon>Craniata</taxon>
        <taxon>Vertebrata</taxon>
        <taxon>Euteleostomi</taxon>
        <taxon>Mammalia</taxon>
        <taxon>Eutheria</taxon>
        <taxon>Euarchontoglires</taxon>
        <taxon>Glires</taxon>
        <taxon>Rodentia</taxon>
        <taxon>Myomorpha</taxon>
        <taxon>Muroidea</taxon>
        <taxon>Muridae</taxon>
        <taxon>Murinae</taxon>
        <taxon>Apodemus</taxon>
    </lineage>
</organism>
<dbReference type="InterPro" id="IPR006205">
    <property type="entry name" value="Mev_gal_kin"/>
</dbReference>
<keyword evidence="5 13" id="KW-0444">Lipid biosynthesis</keyword>
<accession>A0ABQ0ESK3</accession>
<dbReference type="Gene3D" id="3.30.70.890">
    <property type="entry name" value="GHMP kinase, C-terminal domain"/>
    <property type="match status" value="1"/>
</dbReference>
<keyword evidence="7 13" id="KW-0547">Nucleotide-binding</keyword>
<protein>
    <recommendedName>
        <fullName evidence="3 13">Mevalonate kinase</fullName>
        <shortName evidence="13">MK</shortName>
        <ecNumber evidence="3 13">2.7.1.36</ecNumber>
    </recommendedName>
</protein>
<keyword evidence="4 13" id="KW-0963">Cytoplasm</keyword>
<evidence type="ECO:0000259" key="14">
    <source>
        <dbReference type="Pfam" id="PF00288"/>
    </source>
</evidence>
<evidence type="ECO:0000259" key="15">
    <source>
        <dbReference type="Pfam" id="PF08544"/>
    </source>
</evidence>
<dbReference type="Proteomes" id="UP001623349">
    <property type="component" value="Unassembled WGS sequence"/>
</dbReference>
<dbReference type="PANTHER" id="PTHR43290:SF2">
    <property type="entry name" value="MEVALONATE KINASE"/>
    <property type="match status" value="1"/>
</dbReference>
<dbReference type="GO" id="GO:0016301">
    <property type="term" value="F:kinase activity"/>
    <property type="evidence" value="ECO:0007669"/>
    <property type="project" value="UniProtKB-KW"/>
</dbReference>
<evidence type="ECO:0000256" key="4">
    <source>
        <dbReference type="ARBA" id="ARBA00022490"/>
    </source>
</evidence>
<comment type="caution">
    <text evidence="16">The sequence shown here is derived from an EMBL/GenBank/DDBJ whole genome shotgun (WGS) entry which is preliminary data.</text>
</comment>
<dbReference type="PROSITE" id="PS00627">
    <property type="entry name" value="GHMP_KINASES_ATP"/>
    <property type="match status" value="1"/>
</dbReference>
<feature type="domain" description="GHMP kinase C-terminal" evidence="15">
    <location>
        <begin position="378"/>
        <end position="441"/>
    </location>
</feature>
<evidence type="ECO:0000256" key="13">
    <source>
        <dbReference type="RuleBase" id="RU363087"/>
    </source>
</evidence>
<keyword evidence="13" id="KW-0152">Cholesterol biosynthesis</keyword>
<dbReference type="Pfam" id="PF08544">
    <property type="entry name" value="GHMP_kinases_C"/>
    <property type="match status" value="1"/>
</dbReference>
<evidence type="ECO:0000256" key="8">
    <source>
        <dbReference type="ARBA" id="ARBA00022777"/>
    </source>
</evidence>
<dbReference type="InterPro" id="IPR013750">
    <property type="entry name" value="GHMP_kinase_C_dom"/>
</dbReference>
<dbReference type="SUPFAM" id="SSF54211">
    <property type="entry name" value="Ribosomal protein S5 domain 2-like"/>
    <property type="match status" value="1"/>
</dbReference>
<evidence type="ECO:0000256" key="3">
    <source>
        <dbReference type="ARBA" id="ARBA00012103"/>
    </source>
</evidence>
<keyword evidence="13" id="KW-0153">Cholesterol metabolism</keyword>
<comment type="subcellular location">
    <subcellularLocation>
        <location evidence="1 13">Cytoplasm</location>
    </subcellularLocation>
</comment>
<dbReference type="EMBL" id="BAAFST010000005">
    <property type="protein sequence ID" value="GAB1290035.1"/>
    <property type="molecule type" value="Genomic_DNA"/>
</dbReference>
<dbReference type="PRINTS" id="PR00959">
    <property type="entry name" value="MEVGALKINASE"/>
</dbReference>
<evidence type="ECO:0000256" key="7">
    <source>
        <dbReference type="ARBA" id="ARBA00022741"/>
    </source>
</evidence>
<comment type="similarity">
    <text evidence="2 13">Belongs to the GHMP kinase family. Mevalonate kinase subfamily.</text>
</comment>
<keyword evidence="13" id="KW-0753">Steroid metabolism</keyword>
<evidence type="ECO:0000256" key="12">
    <source>
        <dbReference type="ARBA" id="ARBA00029438"/>
    </source>
</evidence>
<keyword evidence="17" id="KW-1185">Reference proteome</keyword>
<dbReference type="SUPFAM" id="SSF55060">
    <property type="entry name" value="GHMP Kinase, C-terminal domain"/>
    <property type="match status" value="2"/>
</dbReference>
<dbReference type="Gene3D" id="3.30.230.10">
    <property type="match status" value="1"/>
</dbReference>
<evidence type="ECO:0000256" key="1">
    <source>
        <dbReference type="ARBA" id="ARBA00004496"/>
    </source>
</evidence>
<name>A0ABQ0ESK3_APOSI</name>
<dbReference type="InterPro" id="IPR036554">
    <property type="entry name" value="GHMP_kinase_C_sf"/>
</dbReference>